<dbReference type="PROSITE" id="PS00061">
    <property type="entry name" value="ADH_SHORT"/>
    <property type="match status" value="1"/>
</dbReference>
<dbReference type="SMART" id="SM00822">
    <property type="entry name" value="PKS_KR"/>
    <property type="match status" value="1"/>
</dbReference>
<protein>
    <submittedName>
        <fullName evidence="6">NADP-dependent 3-hydroxy acid dehydrogenase YdfG</fullName>
    </submittedName>
</protein>
<evidence type="ECO:0000256" key="1">
    <source>
        <dbReference type="ARBA" id="ARBA00006484"/>
    </source>
</evidence>
<dbReference type="InterPro" id="IPR002347">
    <property type="entry name" value="SDR_fam"/>
</dbReference>
<dbReference type="GO" id="GO:0016491">
    <property type="term" value="F:oxidoreductase activity"/>
    <property type="evidence" value="ECO:0007669"/>
    <property type="project" value="UniProtKB-KW"/>
</dbReference>
<accession>A0A1H4Z460</accession>
<dbReference type="InterPro" id="IPR057326">
    <property type="entry name" value="KR_dom"/>
</dbReference>
<dbReference type="PANTHER" id="PTHR43391:SF14">
    <property type="entry name" value="DEHYDROGENASE_REDUCTASE SDR FAMILY PROTEIN 7-LIKE"/>
    <property type="match status" value="1"/>
</dbReference>
<evidence type="ECO:0000259" key="5">
    <source>
        <dbReference type="SMART" id="SM00822"/>
    </source>
</evidence>
<evidence type="ECO:0000313" key="6">
    <source>
        <dbReference type="EMBL" id="SED24747.1"/>
    </source>
</evidence>
<feature type="domain" description="Ketoreductase" evidence="5">
    <location>
        <begin position="24"/>
        <end position="205"/>
    </location>
</feature>
<dbReference type="EMBL" id="FNTL01000004">
    <property type="protein sequence ID" value="SED24747.1"/>
    <property type="molecule type" value="Genomic_DNA"/>
</dbReference>
<dbReference type="Gene3D" id="3.40.50.720">
    <property type="entry name" value="NAD(P)-binding Rossmann-like Domain"/>
    <property type="match status" value="1"/>
</dbReference>
<gene>
    <name evidence="6" type="ORF">SAMN04490220_3943</name>
</gene>
<evidence type="ECO:0000256" key="3">
    <source>
        <dbReference type="ARBA" id="ARBA00023002"/>
    </source>
</evidence>
<dbReference type="Pfam" id="PF00106">
    <property type="entry name" value="adh_short"/>
    <property type="match status" value="1"/>
</dbReference>
<dbReference type="CDD" id="cd05233">
    <property type="entry name" value="SDR_c"/>
    <property type="match status" value="1"/>
</dbReference>
<reference evidence="7" key="1">
    <citation type="submission" date="2016-10" db="EMBL/GenBank/DDBJ databases">
        <authorList>
            <person name="Varghese N."/>
        </authorList>
    </citation>
    <scope>NUCLEOTIDE SEQUENCE [LARGE SCALE GENOMIC DNA]</scope>
    <source>
        <strain evidence="7">DSM 44719</strain>
    </source>
</reference>
<keyword evidence="2" id="KW-0521">NADP</keyword>
<keyword evidence="3" id="KW-0560">Oxidoreductase</keyword>
<dbReference type="SUPFAM" id="SSF51735">
    <property type="entry name" value="NAD(P)-binding Rossmann-fold domains"/>
    <property type="match status" value="1"/>
</dbReference>
<dbReference type="PRINTS" id="PR00081">
    <property type="entry name" value="GDHRDH"/>
</dbReference>
<dbReference type="PRINTS" id="PR00080">
    <property type="entry name" value="SDRFAMILY"/>
</dbReference>
<evidence type="ECO:0000313" key="7">
    <source>
        <dbReference type="Proteomes" id="UP000183407"/>
    </source>
</evidence>
<dbReference type="InterPro" id="IPR036291">
    <property type="entry name" value="NAD(P)-bd_dom_sf"/>
</dbReference>
<dbReference type="Proteomes" id="UP000183407">
    <property type="component" value="Unassembled WGS sequence"/>
</dbReference>
<dbReference type="InterPro" id="IPR020904">
    <property type="entry name" value="Sc_DH/Rdtase_CS"/>
</dbReference>
<dbReference type="AlphaFoldDB" id="A0A1H4Z460"/>
<evidence type="ECO:0000256" key="4">
    <source>
        <dbReference type="RuleBase" id="RU000363"/>
    </source>
</evidence>
<name>A0A1H4Z460_RHOJO</name>
<comment type="similarity">
    <text evidence="1 4">Belongs to the short-chain dehydrogenases/reductases (SDR) family.</text>
</comment>
<organism evidence="6 7">
    <name type="scientific">Rhodococcus jostii</name>
    <dbReference type="NCBI Taxonomy" id="132919"/>
    <lineage>
        <taxon>Bacteria</taxon>
        <taxon>Bacillati</taxon>
        <taxon>Actinomycetota</taxon>
        <taxon>Actinomycetes</taxon>
        <taxon>Mycobacteriales</taxon>
        <taxon>Nocardiaceae</taxon>
        <taxon>Rhodococcus</taxon>
    </lineage>
</organism>
<sequence length="289" mass="30642">MPGRSGRRQSYGRAVTEPDTQEKQVVVVTGAASGIGAGIARHAHTRGMRVVLADIDAAALERLAADLGGTALTRTTDVADSGSVDRLADLAFDAFGRVDLLFNNAGIMRAGFLWELRESDWDAALGVNVTGVVNGIRSFVPRMIEQGGTGRVVNTSSVGGFAPGPMMSPYSASKFAVVAITECLQMELSMVGAPVSASVLAPGPVVTSVFDNPFGAVSHPAVDQMVAQMRALLTTDGLDADTFAEKVFEGIDRGDFWLAPQGEHLDTMVRQHTATILERREPVIRPSFR</sequence>
<dbReference type="PANTHER" id="PTHR43391">
    <property type="entry name" value="RETINOL DEHYDROGENASE-RELATED"/>
    <property type="match status" value="1"/>
</dbReference>
<proteinExistence type="inferred from homology"/>
<evidence type="ECO:0000256" key="2">
    <source>
        <dbReference type="ARBA" id="ARBA00022857"/>
    </source>
</evidence>